<organism evidence="6 7">
    <name type="scientific">Pleurotus ostreatus</name>
    <name type="common">Oyster mushroom</name>
    <name type="synonym">White-rot fungus</name>
    <dbReference type="NCBI Taxonomy" id="5322"/>
    <lineage>
        <taxon>Eukaryota</taxon>
        <taxon>Fungi</taxon>
        <taxon>Dikarya</taxon>
        <taxon>Basidiomycota</taxon>
        <taxon>Agaricomycotina</taxon>
        <taxon>Agaricomycetes</taxon>
        <taxon>Agaricomycetidae</taxon>
        <taxon>Agaricales</taxon>
        <taxon>Pleurotineae</taxon>
        <taxon>Pleurotaceae</taxon>
        <taxon>Pleurotus</taxon>
    </lineage>
</organism>
<keyword evidence="4" id="KW-1133">Transmembrane helix</keyword>
<accession>A0A8H7DSD2</accession>
<feature type="transmembrane region" description="Helical" evidence="4">
    <location>
        <begin position="142"/>
        <end position="164"/>
    </location>
</feature>
<dbReference type="InterPro" id="IPR009053">
    <property type="entry name" value="Prefoldin"/>
</dbReference>
<dbReference type="FunFam" id="1.10.287.370:FF:000002">
    <property type="entry name" value="Prefoldin subunit 2"/>
    <property type="match status" value="1"/>
</dbReference>
<dbReference type="InterPro" id="IPR027235">
    <property type="entry name" value="PFD2"/>
</dbReference>
<evidence type="ECO:0000313" key="6">
    <source>
        <dbReference type="EMBL" id="KAF7432876.1"/>
    </source>
</evidence>
<keyword evidence="2" id="KW-0143">Chaperone</keyword>
<dbReference type="VEuPathDB" id="FungiDB:PC9H_004820"/>
<dbReference type="GeneID" id="59374638"/>
<keyword evidence="4" id="KW-0472">Membrane</keyword>
<dbReference type="GO" id="GO:0016272">
    <property type="term" value="C:prefoldin complex"/>
    <property type="evidence" value="ECO:0007669"/>
    <property type="project" value="InterPro"/>
</dbReference>
<dbReference type="Gene3D" id="3.40.33.10">
    <property type="entry name" value="CAP"/>
    <property type="match status" value="1"/>
</dbReference>
<evidence type="ECO:0000256" key="1">
    <source>
        <dbReference type="ARBA" id="ARBA00008045"/>
    </source>
</evidence>
<proteinExistence type="inferred from homology"/>
<dbReference type="OrthoDB" id="337038at2759"/>
<dbReference type="EMBL" id="JACETU010000003">
    <property type="protein sequence ID" value="KAF7432876.1"/>
    <property type="molecule type" value="Genomic_DNA"/>
</dbReference>
<dbReference type="SUPFAM" id="SSF46579">
    <property type="entry name" value="Prefoldin"/>
    <property type="match status" value="1"/>
</dbReference>
<gene>
    <name evidence="6" type="ORF">PC9H_004820</name>
</gene>
<reference evidence="6" key="1">
    <citation type="submission" date="2019-07" db="EMBL/GenBank/DDBJ databases">
        <authorList>
            <person name="Palmer J.M."/>
        </authorList>
    </citation>
    <scope>NUCLEOTIDE SEQUENCE</scope>
    <source>
        <strain evidence="6">PC9</strain>
    </source>
</reference>
<sequence>MSNPPKAKKLPQLSTEELQQRYNAMQNDLQNLAGKIGELESEADEHSLVLTTLEEVLAEEPDRKCFRLIGGVLVERTVKDVVPALQTNRDGIQKVIANLSEQYKTKEKDFDTFRTDYKIRAPRLSLGLLFELAPIHSFVKDMAFNALSLVLCFISLFVVAGASFPHGLGDFKPHRRAAPQASIWLATHNAVREEHGAQPLSWSPFLAAKAQEWASQCEFRNTQGVLSSTPYGENIVAGTGAFPIYAAVGQFTKDACKSLTVRLLKSPLTHDAASYNPQFPNYSHFTQVVWKSTTELGCATAQCDGIFDARLGKATLHVCLYNPVGNVVGEAP</sequence>
<keyword evidence="4" id="KW-0812">Transmembrane</keyword>
<dbReference type="GO" id="GO:0006457">
    <property type="term" value="P:protein folding"/>
    <property type="evidence" value="ECO:0007669"/>
    <property type="project" value="InterPro"/>
</dbReference>
<name>A0A8H7DSD2_PLEOS</name>
<dbReference type="SUPFAM" id="SSF55797">
    <property type="entry name" value="PR-1-like"/>
    <property type="match status" value="1"/>
</dbReference>
<evidence type="ECO:0000313" key="7">
    <source>
        <dbReference type="Proteomes" id="UP000623687"/>
    </source>
</evidence>
<dbReference type="Pfam" id="PF00188">
    <property type="entry name" value="CAP"/>
    <property type="match status" value="1"/>
</dbReference>
<evidence type="ECO:0000259" key="5">
    <source>
        <dbReference type="SMART" id="SM00198"/>
    </source>
</evidence>
<keyword evidence="7" id="KW-1185">Reference proteome</keyword>
<dbReference type="InterPro" id="IPR035940">
    <property type="entry name" value="CAP_sf"/>
</dbReference>
<dbReference type="PRINTS" id="PR00838">
    <property type="entry name" value="V5ALLERGEN"/>
</dbReference>
<evidence type="ECO:0000256" key="4">
    <source>
        <dbReference type="SAM" id="Phobius"/>
    </source>
</evidence>
<dbReference type="PANTHER" id="PTHR13303">
    <property type="entry name" value="PREFOLDIN SUBUNIT 2"/>
    <property type="match status" value="1"/>
</dbReference>
<dbReference type="RefSeq" id="XP_036632903.1">
    <property type="nucleotide sequence ID" value="XM_036774401.1"/>
</dbReference>
<dbReference type="InterPro" id="IPR001283">
    <property type="entry name" value="CRISP-related"/>
</dbReference>
<dbReference type="InterPro" id="IPR002777">
    <property type="entry name" value="PFD_beta-like"/>
</dbReference>
<dbReference type="AlphaFoldDB" id="A0A8H7DSD2"/>
<dbReference type="Gene3D" id="1.10.287.370">
    <property type="match status" value="1"/>
</dbReference>
<dbReference type="Proteomes" id="UP000623687">
    <property type="component" value="Unassembled WGS sequence"/>
</dbReference>
<comment type="similarity">
    <text evidence="1">Belongs to the prefoldin subunit beta family.</text>
</comment>
<protein>
    <recommendedName>
        <fullName evidence="5">SCP domain-containing protein</fullName>
    </recommendedName>
</protein>
<dbReference type="Pfam" id="PF01920">
    <property type="entry name" value="Prefoldin_2"/>
    <property type="match status" value="1"/>
</dbReference>
<dbReference type="PRINTS" id="PR00837">
    <property type="entry name" value="V5TPXLIKE"/>
</dbReference>
<feature type="domain" description="SCP" evidence="5">
    <location>
        <begin position="179"/>
        <end position="329"/>
    </location>
</feature>
<dbReference type="SMART" id="SM00198">
    <property type="entry name" value="SCP"/>
    <property type="match status" value="1"/>
</dbReference>
<feature type="coiled-coil region" evidence="3">
    <location>
        <begin position="15"/>
        <end position="42"/>
    </location>
</feature>
<dbReference type="GO" id="GO:0051082">
    <property type="term" value="F:unfolded protein binding"/>
    <property type="evidence" value="ECO:0007669"/>
    <property type="project" value="InterPro"/>
</dbReference>
<evidence type="ECO:0000256" key="2">
    <source>
        <dbReference type="ARBA" id="ARBA00023186"/>
    </source>
</evidence>
<dbReference type="InterPro" id="IPR014044">
    <property type="entry name" value="CAP_dom"/>
</dbReference>
<dbReference type="CDD" id="cd23163">
    <property type="entry name" value="Prefoldin_2"/>
    <property type="match status" value="1"/>
</dbReference>
<evidence type="ECO:0000256" key="3">
    <source>
        <dbReference type="SAM" id="Coils"/>
    </source>
</evidence>
<comment type="caution">
    <text evidence="6">The sequence shown here is derived from an EMBL/GenBank/DDBJ whole genome shotgun (WGS) entry which is preliminary data.</text>
</comment>
<keyword evidence="3" id="KW-0175">Coiled coil</keyword>
<dbReference type="InterPro" id="IPR002413">
    <property type="entry name" value="V5_allergen-like"/>
</dbReference>